<feature type="compositionally biased region" description="Low complexity" evidence="1">
    <location>
        <begin position="62"/>
        <end position="72"/>
    </location>
</feature>
<feature type="compositionally biased region" description="Gly residues" evidence="1">
    <location>
        <begin position="136"/>
        <end position="145"/>
    </location>
</feature>
<gene>
    <name evidence="2" type="ORF">GRF29_28g1365216</name>
</gene>
<feature type="region of interest" description="Disordered" evidence="1">
    <location>
        <begin position="361"/>
        <end position="382"/>
    </location>
</feature>
<dbReference type="Proteomes" id="UP001280581">
    <property type="component" value="Unassembled WGS sequence"/>
</dbReference>
<evidence type="ECO:0000313" key="3">
    <source>
        <dbReference type="Proteomes" id="UP001280581"/>
    </source>
</evidence>
<feature type="compositionally biased region" description="Acidic residues" evidence="1">
    <location>
        <begin position="802"/>
        <end position="811"/>
    </location>
</feature>
<sequence length="1550" mass="165510">MQSSNRPPSASASLAATKAFLRDRESNGALSSAAAAAALRTHTTTPTPVADTVTKRMVRKASMSSQGSGSQQRPALRRHSSSGSMTERSFRAPSPARISPVDGDAPPVPKVPDQVPQVSVVHRRNSSLEPPARGGSPVGRGGGRGVSLDRGTSHAAQHGRGQPRSSPLSRVVEDDQDAGQRSSVNFSRPISPPAMPSPTLRTAAPARAGQGGWFAGPVVNTEQTFRGEQTRPKTSEAMSAHAPQAHISSPARQPAPKRTTQPSHGHGVEGARLAAGSMRAKPSGTSVQAQPTHTAAKDRPVRIVDPNSPYAVYDPSSRKFIHKQDAMNLHRAMSDAEEPAPPYEPQPMVYQSHQETQRYIQPTSQPAQNRNTVGRSASVSPVREAPQLVPVISQARRTFSPTRNDAHGVAISHDEPVTYTTQNHAEAESRLSAGANTGRKLESAPEHTEETDQVLSPKFSSNQDNPYPLLAPTLAPPSSGPPSTQGSARSTRTHSLSPPRNAHFAAVAAVEFPDGVKHQPPNRSVSPAKSALKASPSVSRRSHSPLANDGRLFTRGPLSEASDAVSEDGGKKKKKVRISFEEEPVIVGTSAYAGADGSNLAANYESADEEEDFDDLMKPRPVLPSFGSIRDQNRRARDEDIPEKVTETVSSSLSNSATLMGESQEMSSDHKVGGILANDFAAKQAISARPSDPLPPEVTTVEGSGYWSDSDKSEDPRTVSDTQFEPQKMDALQSTPEPEPKTLTHRIEPRPVPLDVPIIAVQPASPPLPRESAAEPILFPTPTPASRSTTTQDRRSFVPGGWDDDDVSEPEIEPKKPDSVVSAPQAPSTPSNPSITIQIPERPVDDDSSDDNSSVYSDAYEEIDEGEGFGSIDAIMESPVQPGSSRFTSSTPSPIEQRTHKTGLENSKWAPTNAQDPNQQNDETNTDWEKSQLHWSEVSDSRKQKPPQGLLINTLGMSGEPKATPQPAAPIGKAKSEPKHTVQGGPAPTPKSTQPQERKVKVDPSVGRAQPAPQPANSPAQPRKSALKKTTASSPSTDPSFKKTMRDRAPATNGSESQMRTTLRGANGGSAGRGSSAPAAHRQSLPPPDTRPPRGALQKKHLPTAAAGTAAKPRPQSSAGIPPIKTKPIYQAPAYESDSDASVSSFQRERQRNRASRQSNGTYTMRTSMRSGPTPTMRAAPPVRSISPPRIATPTAQSTLRKSMRPSSPTPDSPKGVKSSRFSIRSLSPAGRFRRSSYDVAPPMPSLPVQSASIQAPLPKKKTMFGKQPASKAPAKAPKPFKSRFNDSSDEDEGGPRTFQSRFADSDSEDDDFELPQGLTPVRGIPKRPGEEDGDSTDLEDEASDNEPSPVLVTNGADKSKTNGTNGSSQAQGSSLAAGSLRKQELPSSDSSKKAKRGFFGFGKKKTSYLADADAQADPNTDIPMPPAQQNRDRNRPLTPIGEDRDLAAGEATTKAPTAGRRTMAERSASDSWPLPSPNPAFAEQQRPQSADGPVQRKGPHRPTLVKRHSSQISQARTEVDVRSGKAVSFGKTGKKKKFQGLRRVFGLND</sequence>
<feature type="compositionally biased region" description="Polar residues" evidence="1">
    <location>
        <begin position="488"/>
        <end position="498"/>
    </location>
</feature>
<dbReference type="EMBL" id="WVTA01000004">
    <property type="protein sequence ID" value="KAK3213887.1"/>
    <property type="molecule type" value="Genomic_DNA"/>
</dbReference>
<accession>A0AAN6M498</accession>
<name>A0AAN6M498_9PLEO</name>
<reference evidence="2 3" key="1">
    <citation type="submission" date="2021-02" db="EMBL/GenBank/DDBJ databases">
        <title>Genome assembly of Pseudopithomyces chartarum.</title>
        <authorList>
            <person name="Jauregui R."/>
            <person name="Singh J."/>
            <person name="Voisey C."/>
        </authorList>
    </citation>
    <scope>NUCLEOTIDE SEQUENCE [LARGE SCALE GENOMIC DNA]</scope>
    <source>
        <strain evidence="2 3">AGR01</strain>
    </source>
</reference>
<feature type="compositionally biased region" description="Basic and acidic residues" evidence="1">
    <location>
        <begin position="927"/>
        <end position="943"/>
    </location>
</feature>
<comment type="caution">
    <text evidence="2">The sequence shown here is derived from an EMBL/GenBank/DDBJ whole genome shotgun (WGS) entry which is preliminary data.</text>
</comment>
<feature type="region of interest" description="Disordered" evidence="1">
    <location>
        <begin position="687"/>
        <end position="1398"/>
    </location>
</feature>
<proteinExistence type="predicted"/>
<feature type="compositionally biased region" description="Polar residues" evidence="1">
    <location>
        <begin position="881"/>
        <end position="896"/>
    </location>
</feature>
<feature type="compositionally biased region" description="Polar residues" evidence="1">
    <location>
        <begin position="825"/>
        <end position="837"/>
    </location>
</feature>
<feature type="compositionally biased region" description="Basic and acidic residues" evidence="1">
    <location>
        <begin position="439"/>
        <end position="450"/>
    </location>
</feature>
<feature type="compositionally biased region" description="Basic and acidic residues" evidence="1">
    <location>
        <begin position="1040"/>
        <end position="1049"/>
    </location>
</feature>
<evidence type="ECO:0000313" key="2">
    <source>
        <dbReference type="EMBL" id="KAK3213887.1"/>
    </source>
</evidence>
<feature type="compositionally biased region" description="Low complexity" evidence="1">
    <location>
        <begin position="524"/>
        <end position="539"/>
    </location>
</feature>
<feature type="region of interest" description="Disordered" evidence="1">
    <location>
        <begin position="25"/>
        <end position="296"/>
    </location>
</feature>
<feature type="compositionally biased region" description="Basic and acidic residues" evidence="1">
    <location>
        <begin position="738"/>
        <end position="749"/>
    </location>
</feature>
<feature type="compositionally biased region" description="Basic residues" evidence="1">
    <location>
        <begin position="1498"/>
        <end position="1510"/>
    </location>
</feature>
<feature type="compositionally biased region" description="Polar residues" evidence="1">
    <location>
        <begin position="1028"/>
        <end position="1039"/>
    </location>
</feature>
<feature type="compositionally biased region" description="Low complexity" evidence="1">
    <location>
        <begin position="111"/>
        <end position="120"/>
    </location>
</feature>
<feature type="compositionally biased region" description="Polar residues" evidence="1">
    <location>
        <begin position="361"/>
        <end position="379"/>
    </location>
</feature>
<feature type="compositionally biased region" description="Low complexity" evidence="1">
    <location>
        <begin position="1269"/>
        <end position="1280"/>
    </location>
</feature>
<feature type="compositionally biased region" description="Basic and acidic residues" evidence="1">
    <location>
        <begin position="631"/>
        <end position="646"/>
    </location>
</feature>
<feature type="compositionally biased region" description="Low complexity" evidence="1">
    <location>
        <begin position="1073"/>
        <end position="1082"/>
    </location>
</feature>
<organism evidence="2 3">
    <name type="scientific">Pseudopithomyces chartarum</name>
    <dbReference type="NCBI Taxonomy" id="1892770"/>
    <lineage>
        <taxon>Eukaryota</taxon>
        <taxon>Fungi</taxon>
        <taxon>Dikarya</taxon>
        <taxon>Ascomycota</taxon>
        <taxon>Pezizomycotina</taxon>
        <taxon>Dothideomycetes</taxon>
        <taxon>Pleosporomycetidae</taxon>
        <taxon>Pleosporales</taxon>
        <taxon>Massarineae</taxon>
        <taxon>Didymosphaeriaceae</taxon>
        <taxon>Pseudopithomyces</taxon>
    </lineage>
</organism>
<feature type="compositionally biased region" description="Low complexity" evidence="1">
    <location>
        <begin position="1009"/>
        <end position="1022"/>
    </location>
</feature>
<feature type="compositionally biased region" description="Low complexity" evidence="1">
    <location>
        <begin position="29"/>
        <end position="52"/>
    </location>
</feature>
<feature type="compositionally biased region" description="Acidic residues" evidence="1">
    <location>
        <begin position="1332"/>
        <end position="1345"/>
    </location>
</feature>
<feature type="region of interest" description="Disordered" evidence="1">
    <location>
        <begin position="514"/>
        <end position="574"/>
    </location>
</feature>
<feature type="compositionally biased region" description="Low complexity" evidence="1">
    <location>
        <begin position="1367"/>
        <end position="1381"/>
    </location>
</feature>
<evidence type="ECO:0000256" key="1">
    <source>
        <dbReference type="SAM" id="MobiDB-lite"/>
    </source>
</evidence>
<feature type="compositionally biased region" description="Basic and acidic residues" evidence="1">
    <location>
        <begin position="1431"/>
        <end position="1448"/>
    </location>
</feature>
<feature type="compositionally biased region" description="Polar residues" evidence="1">
    <location>
        <begin position="909"/>
        <end position="923"/>
    </location>
</feature>
<feature type="compositionally biased region" description="Polar residues" evidence="1">
    <location>
        <begin position="179"/>
        <end position="188"/>
    </location>
</feature>
<feature type="compositionally biased region" description="Basic and acidic residues" evidence="1">
    <location>
        <begin position="709"/>
        <end position="718"/>
    </location>
</feature>
<feature type="region of interest" description="Disordered" evidence="1">
    <location>
        <begin position="605"/>
        <end position="667"/>
    </location>
</feature>
<feature type="compositionally biased region" description="Polar residues" evidence="1">
    <location>
        <begin position="647"/>
        <end position="658"/>
    </location>
</feature>
<feature type="compositionally biased region" description="Polar residues" evidence="1">
    <location>
        <begin position="283"/>
        <end position="293"/>
    </location>
</feature>
<protein>
    <submittedName>
        <fullName evidence="2">Uncharacterized protein</fullName>
    </submittedName>
</protein>
<feature type="compositionally biased region" description="Polar residues" evidence="1">
    <location>
        <begin position="1194"/>
        <end position="1207"/>
    </location>
</feature>
<feature type="region of interest" description="Disordered" evidence="1">
    <location>
        <begin position="398"/>
        <end position="417"/>
    </location>
</feature>
<feature type="region of interest" description="Disordered" evidence="1">
    <location>
        <begin position="428"/>
        <end position="499"/>
    </location>
</feature>
<feature type="compositionally biased region" description="Polar residues" evidence="1">
    <location>
        <begin position="1052"/>
        <end position="1061"/>
    </location>
</feature>
<feature type="region of interest" description="Disordered" evidence="1">
    <location>
        <begin position="1411"/>
        <end position="1525"/>
    </location>
</feature>
<feature type="compositionally biased region" description="Polar residues" evidence="1">
    <location>
        <begin position="1156"/>
        <end position="1174"/>
    </location>
</feature>
<keyword evidence="3" id="KW-1185">Reference proteome</keyword>